<dbReference type="Pfam" id="PF13193">
    <property type="entry name" value="AMP-binding_C"/>
    <property type="match status" value="1"/>
</dbReference>
<sequence>MSGSARDVLDLLRPWVAGDDVEPLVVRTSGSTGEPKDVRLSRDAVLASAHATHARLGGPGQWLLALPVTGVGGLQVLVRSLLAEQEPVLLDDHDDLVDALRELDAPRTYASLVPTQLHRLASAGRLDVLAALDAVLVGGAALDPTLREQATSAGVRVVRTYGMSETSGGCVYDGVPLDGVRVRVADARDGVGRVQLAGPVLFDGYGDVARTDEWFDTADLGSVDAAGVLSVVGRADDVVVSGGVNVPLPAVERALRALPEVNDAAVAGVPDDEWGTRVVAVVVPADATCLDAVAADRLRDALEEQGLPRRWAPRDVTLVDTVPLLPNGKVDRLAVRRLF</sequence>
<dbReference type="STRING" id="2041.AERYTH_03215"/>
<evidence type="ECO:0000313" key="4">
    <source>
        <dbReference type="Proteomes" id="UP000067689"/>
    </source>
</evidence>
<dbReference type="InterPro" id="IPR050237">
    <property type="entry name" value="ATP-dep_AMP-bd_enzyme"/>
</dbReference>
<protein>
    <recommendedName>
        <fullName evidence="5">AMP-dependent synthetase</fullName>
    </recommendedName>
</protein>
<dbReference type="InterPro" id="IPR045851">
    <property type="entry name" value="AMP-bd_C_sf"/>
</dbReference>
<dbReference type="InterPro" id="IPR042099">
    <property type="entry name" value="ANL_N_sf"/>
</dbReference>
<evidence type="ECO:0000259" key="1">
    <source>
        <dbReference type="Pfam" id="PF00501"/>
    </source>
</evidence>
<dbReference type="EMBL" id="CP011502">
    <property type="protein sequence ID" value="ALX03782.1"/>
    <property type="molecule type" value="Genomic_DNA"/>
</dbReference>
<feature type="domain" description="AMP-dependent synthetase/ligase" evidence="1">
    <location>
        <begin position="28"/>
        <end position="205"/>
    </location>
</feature>
<dbReference type="PANTHER" id="PTHR43767:SF1">
    <property type="entry name" value="NONRIBOSOMAL PEPTIDE SYNTHASE PES1 (EUROFUNG)-RELATED"/>
    <property type="match status" value="1"/>
</dbReference>
<dbReference type="Gene3D" id="3.30.300.30">
    <property type="match status" value="1"/>
</dbReference>
<proteinExistence type="predicted"/>
<dbReference type="Pfam" id="PF00501">
    <property type="entry name" value="AMP-binding"/>
    <property type="match status" value="1"/>
</dbReference>
<dbReference type="Proteomes" id="UP000067689">
    <property type="component" value="Chromosome"/>
</dbReference>
<keyword evidence="4" id="KW-1185">Reference proteome</keyword>
<dbReference type="KEGG" id="aer:AERYTH_03215"/>
<dbReference type="GO" id="GO:0016878">
    <property type="term" value="F:acid-thiol ligase activity"/>
    <property type="evidence" value="ECO:0007669"/>
    <property type="project" value="UniProtKB-ARBA"/>
</dbReference>
<accession>A0A0U4CKR8</accession>
<reference evidence="3 4" key="1">
    <citation type="journal article" date="1991" name="Int. J. Syst. Bacteriol.">
        <title>Description of the erythromycin-producing bacterium Arthrobacter sp. strain NRRL B-3381 as Aeromicrobium erythreum gen. nov., sp. nov.</title>
        <authorList>
            <person name="Miller E.S."/>
            <person name="Woese C.R."/>
            <person name="Brenner S."/>
        </authorList>
    </citation>
    <scope>NUCLEOTIDE SEQUENCE [LARGE SCALE GENOMIC DNA]</scope>
    <source>
        <strain evidence="3 4">AR18</strain>
    </source>
</reference>
<dbReference type="Gene3D" id="3.40.50.12780">
    <property type="entry name" value="N-terminal domain of ligase-like"/>
    <property type="match status" value="1"/>
</dbReference>
<evidence type="ECO:0000313" key="3">
    <source>
        <dbReference type="EMBL" id="ALX03782.1"/>
    </source>
</evidence>
<evidence type="ECO:0008006" key="5">
    <source>
        <dbReference type="Google" id="ProtNLM"/>
    </source>
</evidence>
<dbReference type="PANTHER" id="PTHR43767">
    <property type="entry name" value="LONG-CHAIN-FATTY-ACID--COA LIGASE"/>
    <property type="match status" value="1"/>
</dbReference>
<dbReference type="InterPro" id="IPR000873">
    <property type="entry name" value="AMP-dep_synth/lig_dom"/>
</dbReference>
<gene>
    <name evidence="3" type="ORF">AERYTH_03215</name>
</gene>
<dbReference type="PATRIC" id="fig|2041.4.peg.674"/>
<evidence type="ECO:0000259" key="2">
    <source>
        <dbReference type="Pfam" id="PF13193"/>
    </source>
</evidence>
<dbReference type="SUPFAM" id="SSF56801">
    <property type="entry name" value="Acetyl-CoA synthetase-like"/>
    <property type="match status" value="1"/>
</dbReference>
<organism evidence="3 4">
    <name type="scientific">Aeromicrobium erythreum</name>
    <dbReference type="NCBI Taxonomy" id="2041"/>
    <lineage>
        <taxon>Bacteria</taxon>
        <taxon>Bacillati</taxon>
        <taxon>Actinomycetota</taxon>
        <taxon>Actinomycetes</taxon>
        <taxon>Propionibacteriales</taxon>
        <taxon>Nocardioidaceae</taxon>
        <taxon>Aeromicrobium</taxon>
    </lineage>
</organism>
<dbReference type="InterPro" id="IPR025110">
    <property type="entry name" value="AMP-bd_C"/>
</dbReference>
<name>A0A0U4CKR8_9ACTN</name>
<feature type="domain" description="AMP-binding enzyme C-terminal" evidence="2">
    <location>
        <begin position="251"/>
        <end position="329"/>
    </location>
</feature>
<dbReference type="AlphaFoldDB" id="A0A0U4CKR8"/>